<accession>A0A8J6E048</accession>
<proteinExistence type="predicted"/>
<feature type="compositionally biased region" description="Low complexity" evidence="1">
    <location>
        <begin position="65"/>
        <end position="90"/>
    </location>
</feature>
<keyword evidence="3" id="KW-1185">Reference proteome</keyword>
<dbReference type="Proteomes" id="UP000717585">
    <property type="component" value="Unassembled WGS sequence"/>
</dbReference>
<reference evidence="2" key="1">
    <citation type="submission" date="2021-05" db="EMBL/GenBank/DDBJ databases">
        <title>A free-living protist that lacks canonical eukaryotic 1 DNA replication and segregation systems.</title>
        <authorList>
            <person name="Salas-Leiva D.E."/>
            <person name="Tromer E.C."/>
            <person name="Curtis B.A."/>
            <person name="Jerlstrom-Hultqvist J."/>
            <person name="Kolisko M."/>
            <person name="Yi Z."/>
            <person name="Salas-Leiva J.S."/>
            <person name="Gallot-Lavallee L."/>
            <person name="Kops G.J.P.L."/>
            <person name="Archibald J.M."/>
            <person name="Simpson A.G.B."/>
            <person name="Roger A.J."/>
        </authorList>
    </citation>
    <scope>NUCLEOTIDE SEQUENCE</scope>
    <source>
        <strain evidence="2">BICM</strain>
    </source>
</reference>
<comment type="caution">
    <text evidence="2">The sequence shown here is derived from an EMBL/GenBank/DDBJ whole genome shotgun (WGS) entry which is preliminary data.</text>
</comment>
<sequence>MSSPHLVPVTPISPPGDYHQGPGIAAAKVQPSKVPDSPLGPHADHLQGPGIAAAEPQTPREGWGSDSSTTSSSVEELPPGSLALPSSRSARASAPNLVGWGLRSPQRRLFRSFQGKAVPRRLQLARSPASPGPHNGEGAAPFVTPLASSPAGARTVRQPVAPLASALDALSTLDRIAMDWHSCAYAFVDMLHEGTDEDQPVENLQAILAFQRTSQSQMVMYRSSRGALERALRQYVPSVSHFLADGSPSVEFLGAGTPQ</sequence>
<organism evidence="2 3">
    <name type="scientific">Carpediemonas membranifera</name>
    <dbReference type="NCBI Taxonomy" id="201153"/>
    <lineage>
        <taxon>Eukaryota</taxon>
        <taxon>Metamonada</taxon>
        <taxon>Carpediemonas-like organisms</taxon>
        <taxon>Carpediemonas</taxon>
    </lineage>
</organism>
<evidence type="ECO:0000313" key="2">
    <source>
        <dbReference type="EMBL" id="KAG9391301.1"/>
    </source>
</evidence>
<feature type="region of interest" description="Disordered" evidence="1">
    <location>
        <begin position="1"/>
        <end position="90"/>
    </location>
</feature>
<protein>
    <submittedName>
        <fullName evidence="2">Uncharacterized protein</fullName>
    </submittedName>
</protein>
<dbReference type="EMBL" id="JAHDYR010000059">
    <property type="protein sequence ID" value="KAG9391301.1"/>
    <property type="molecule type" value="Genomic_DNA"/>
</dbReference>
<name>A0A8J6E048_9EUKA</name>
<dbReference type="AlphaFoldDB" id="A0A8J6E048"/>
<evidence type="ECO:0000313" key="3">
    <source>
        <dbReference type="Proteomes" id="UP000717585"/>
    </source>
</evidence>
<gene>
    <name evidence="2" type="ORF">J8273_7625</name>
</gene>
<evidence type="ECO:0000256" key="1">
    <source>
        <dbReference type="SAM" id="MobiDB-lite"/>
    </source>
</evidence>